<reference evidence="2 3" key="1">
    <citation type="journal article" date="2012" name="Genome Biol.">
        <title>Genome and low-iron response of an oceanic diatom adapted to chronic iron limitation.</title>
        <authorList>
            <person name="Lommer M."/>
            <person name="Specht M."/>
            <person name="Roy A.S."/>
            <person name="Kraemer L."/>
            <person name="Andreson R."/>
            <person name="Gutowska M.A."/>
            <person name="Wolf J."/>
            <person name="Bergner S.V."/>
            <person name="Schilhabel M.B."/>
            <person name="Klostermeier U.C."/>
            <person name="Beiko R.G."/>
            <person name="Rosenstiel P."/>
            <person name="Hippler M."/>
            <person name="Laroche J."/>
        </authorList>
    </citation>
    <scope>NUCLEOTIDE SEQUENCE [LARGE SCALE GENOMIC DNA]</scope>
    <source>
        <strain evidence="2 3">CCMP1005</strain>
    </source>
</reference>
<feature type="region of interest" description="Disordered" evidence="1">
    <location>
        <begin position="18"/>
        <end position="76"/>
    </location>
</feature>
<feature type="compositionally biased region" description="Basic and acidic residues" evidence="1">
    <location>
        <begin position="34"/>
        <end position="47"/>
    </location>
</feature>
<accession>K0T9D8</accession>
<evidence type="ECO:0000313" key="2">
    <source>
        <dbReference type="EMBL" id="EJK74130.1"/>
    </source>
</evidence>
<protein>
    <submittedName>
        <fullName evidence="2">Uncharacterized protein</fullName>
    </submittedName>
</protein>
<name>K0T9D8_THAOC</name>
<gene>
    <name evidence="2" type="ORF">THAOC_04213</name>
</gene>
<feature type="compositionally biased region" description="Basic and acidic residues" evidence="1">
    <location>
        <begin position="61"/>
        <end position="70"/>
    </location>
</feature>
<dbReference type="Proteomes" id="UP000266841">
    <property type="component" value="Unassembled WGS sequence"/>
</dbReference>
<sequence>MTDIDSALVSELHVASKSLASSNRESRRKMRLASRAEQDGRAAELAERQPTNTGGRGETLAGDHHPRDSHSPPATPIISIACRLSCATHGRMDSGTSALYWSMLASLRTRRGGARARSGLES</sequence>
<keyword evidence="3" id="KW-1185">Reference proteome</keyword>
<dbReference type="AlphaFoldDB" id="K0T9D8"/>
<proteinExistence type="predicted"/>
<comment type="caution">
    <text evidence="2">The sequence shown here is derived from an EMBL/GenBank/DDBJ whole genome shotgun (WGS) entry which is preliminary data.</text>
</comment>
<dbReference type="EMBL" id="AGNL01003931">
    <property type="protein sequence ID" value="EJK74130.1"/>
    <property type="molecule type" value="Genomic_DNA"/>
</dbReference>
<evidence type="ECO:0000313" key="3">
    <source>
        <dbReference type="Proteomes" id="UP000266841"/>
    </source>
</evidence>
<evidence type="ECO:0000256" key="1">
    <source>
        <dbReference type="SAM" id="MobiDB-lite"/>
    </source>
</evidence>
<organism evidence="2 3">
    <name type="scientific">Thalassiosira oceanica</name>
    <name type="common">Marine diatom</name>
    <dbReference type="NCBI Taxonomy" id="159749"/>
    <lineage>
        <taxon>Eukaryota</taxon>
        <taxon>Sar</taxon>
        <taxon>Stramenopiles</taxon>
        <taxon>Ochrophyta</taxon>
        <taxon>Bacillariophyta</taxon>
        <taxon>Coscinodiscophyceae</taxon>
        <taxon>Thalassiosirophycidae</taxon>
        <taxon>Thalassiosirales</taxon>
        <taxon>Thalassiosiraceae</taxon>
        <taxon>Thalassiosira</taxon>
    </lineage>
</organism>